<organism evidence="1 2">
    <name type="scientific">Microlunatus ginsengisoli</name>
    <dbReference type="NCBI Taxonomy" id="363863"/>
    <lineage>
        <taxon>Bacteria</taxon>
        <taxon>Bacillati</taxon>
        <taxon>Actinomycetota</taxon>
        <taxon>Actinomycetes</taxon>
        <taxon>Propionibacteriales</taxon>
        <taxon>Propionibacteriaceae</taxon>
        <taxon>Microlunatus</taxon>
    </lineage>
</organism>
<proteinExistence type="predicted"/>
<sequence length="346" mass="37819">MAPVSASPVSAEEIAAIIARPDRIQRNLGVTDVYHRLAVALVERTGRPDLTWCAFATWASATAGTMIAMREVPALFRGLLTRSDDYQRHFPHVRHVLDETAIIRAGEVVAGQISDALSDGNTLVFTELAPAFVALLADQPLPTDPSAGPDQPLLEPFERYRRALSDPDPRRSAQDILAGNVLAVYHEQQRLQPYIAAALDASILDVFHDLTEHGLTGRLARDLAPHLDPLLHAVDVAWDKALTRYATTLMTPGQILRLGEDVPPLPDGSPWPAVLAELTDPDPASVIARFDRSRGTLRGSAAADWAVLEDRMNYIVNLFRSRQQDATLLQQPELTIDLPGGPAARR</sequence>
<reference evidence="2" key="1">
    <citation type="journal article" date="2019" name="Int. J. Syst. Evol. Microbiol.">
        <title>The Global Catalogue of Microorganisms (GCM) 10K type strain sequencing project: providing services to taxonomists for standard genome sequencing and annotation.</title>
        <authorList>
            <consortium name="The Broad Institute Genomics Platform"/>
            <consortium name="The Broad Institute Genome Sequencing Center for Infectious Disease"/>
            <person name="Wu L."/>
            <person name="Ma J."/>
        </authorList>
    </citation>
    <scope>NUCLEOTIDE SEQUENCE [LARGE SCALE GENOMIC DNA]</scope>
    <source>
        <strain evidence="2">JCM 16929</strain>
    </source>
</reference>
<dbReference type="Proteomes" id="UP001501490">
    <property type="component" value="Unassembled WGS sequence"/>
</dbReference>
<dbReference type="EMBL" id="BAABAB010000007">
    <property type="protein sequence ID" value="GAA3611108.1"/>
    <property type="molecule type" value="Genomic_DNA"/>
</dbReference>
<comment type="caution">
    <text evidence="1">The sequence shown here is derived from an EMBL/GenBank/DDBJ whole genome shotgun (WGS) entry which is preliminary data.</text>
</comment>
<evidence type="ECO:0000313" key="2">
    <source>
        <dbReference type="Proteomes" id="UP001501490"/>
    </source>
</evidence>
<protein>
    <submittedName>
        <fullName evidence="1">Uncharacterized protein</fullName>
    </submittedName>
</protein>
<evidence type="ECO:0000313" key="1">
    <source>
        <dbReference type="EMBL" id="GAA3611108.1"/>
    </source>
</evidence>
<gene>
    <name evidence="1" type="ORF">GCM10022236_11040</name>
</gene>
<keyword evidence="2" id="KW-1185">Reference proteome</keyword>
<accession>A0ABP6ZKU8</accession>
<name>A0ABP6ZKU8_9ACTN</name>